<evidence type="ECO:0000256" key="2">
    <source>
        <dbReference type="ARBA" id="ARBA00022525"/>
    </source>
</evidence>
<accession>A0A0L0CIT3</accession>
<keyword evidence="2" id="KW-0964">Secreted</keyword>
<keyword evidence="4" id="KW-0527">Neuropeptide</keyword>
<sequence>MKSFNSVDFVMCSLVVIAIVGSSKAELEQTKNRRGGGGSSGLFAFPRVGRSDPSLNINNLHNPDVTADNAAAAAAAALDVLYPSSSFEEYEEYPKSDVKRGGLIAYPRIGRSDADVRKWARLMALQQALDKRTGPSATTGVWFGPRLGKRSVDNQQYEKPSGQKEEY</sequence>
<keyword evidence="8" id="KW-1185">Reference proteome</keyword>
<protein>
    <recommendedName>
        <fullName evidence="9">Cardio acceleratory peptide 2b</fullName>
    </recommendedName>
</protein>
<evidence type="ECO:0008006" key="9">
    <source>
        <dbReference type="Google" id="ProtNLM"/>
    </source>
</evidence>
<evidence type="ECO:0000313" key="7">
    <source>
        <dbReference type="EMBL" id="KNC32161.1"/>
    </source>
</evidence>
<proteinExistence type="predicted"/>
<evidence type="ECO:0000313" key="8">
    <source>
        <dbReference type="Proteomes" id="UP000037069"/>
    </source>
</evidence>
<evidence type="ECO:0000256" key="3">
    <source>
        <dbReference type="ARBA" id="ARBA00022815"/>
    </source>
</evidence>
<dbReference type="STRING" id="7375.A0A0L0CIT3"/>
<dbReference type="InterPro" id="IPR013231">
    <property type="entry name" value="Periviscerokinin"/>
</dbReference>
<evidence type="ECO:0000256" key="4">
    <source>
        <dbReference type="ARBA" id="ARBA00023320"/>
    </source>
</evidence>
<feature type="signal peptide" evidence="6">
    <location>
        <begin position="1"/>
        <end position="25"/>
    </location>
</feature>
<feature type="region of interest" description="Disordered" evidence="5">
    <location>
        <begin position="133"/>
        <end position="167"/>
    </location>
</feature>
<dbReference type="GO" id="GO:0005576">
    <property type="term" value="C:extracellular region"/>
    <property type="evidence" value="ECO:0007669"/>
    <property type="project" value="UniProtKB-SubCell"/>
</dbReference>
<keyword evidence="3" id="KW-0027">Amidation</keyword>
<dbReference type="Pfam" id="PF08259">
    <property type="entry name" value="Periviscerokin"/>
    <property type="match status" value="1"/>
</dbReference>
<evidence type="ECO:0000256" key="1">
    <source>
        <dbReference type="ARBA" id="ARBA00004613"/>
    </source>
</evidence>
<dbReference type="Proteomes" id="UP000037069">
    <property type="component" value="Unassembled WGS sequence"/>
</dbReference>
<evidence type="ECO:0000256" key="6">
    <source>
        <dbReference type="SAM" id="SignalP"/>
    </source>
</evidence>
<evidence type="ECO:0000256" key="5">
    <source>
        <dbReference type="SAM" id="MobiDB-lite"/>
    </source>
</evidence>
<comment type="subcellular location">
    <subcellularLocation>
        <location evidence="1">Secreted</location>
    </subcellularLocation>
</comment>
<gene>
    <name evidence="7" type="ORF">FF38_03495</name>
</gene>
<dbReference type="GO" id="GO:0007218">
    <property type="term" value="P:neuropeptide signaling pathway"/>
    <property type="evidence" value="ECO:0007669"/>
    <property type="project" value="UniProtKB-KW"/>
</dbReference>
<reference evidence="7 8" key="1">
    <citation type="journal article" date="2015" name="Nat. Commun.">
        <title>Lucilia cuprina genome unlocks parasitic fly biology to underpin future interventions.</title>
        <authorList>
            <person name="Anstead C.A."/>
            <person name="Korhonen P.K."/>
            <person name="Young N.D."/>
            <person name="Hall R.S."/>
            <person name="Jex A.R."/>
            <person name="Murali S.C."/>
            <person name="Hughes D.S."/>
            <person name="Lee S.F."/>
            <person name="Perry T."/>
            <person name="Stroehlein A.J."/>
            <person name="Ansell B.R."/>
            <person name="Breugelmans B."/>
            <person name="Hofmann A."/>
            <person name="Qu J."/>
            <person name="Dugan S."/>
            <person name="Lee S.L."/>
            <person name="Chao H."/>
            <person name="Dinh H."/>
            <person name="Han Y."/>
            <person name="Doddapaneni H.V."/>
            <person name="Worley K.C."/>
            <person name="Muzny D.M."/>
            <person name="Ioannidis P."/>
            <person name="Waterhouse R.M."/>
            <person name="Zdobnov E.M."/>
            <person name="James P.J."/>
            <person name="Bagnall N.H."/>
            <person name="Kotze A.C."/>
            <person name="Gibbs R.A."/>
            <person name="Richards S."/>
            <person name="Batterham P."/>
            <person name="Gasser R.B."/>
        </authorList>
    </citation>
    <scope>NUCLEOTIDE SEQUENCE [LARGE SCALE GENOMIC DNA]</scope>
    <source>
        <strain evidence="7 8">LS</strain>
        <tissue evidence="7">Full body</tissue>
    </source>
</reference>
<feature type="chain" id="PRO_5005536400" description="Cardio acceleratory peptide 2b" evidence="6">
    <location>
        <begin position="26"/>
        <end position="167"/>
    </location>
</feature>
<keyword evidence="6" id="KW-0732">Signal</keyword>
<name>A0A0L0CIT3_LUCCU</name>
<dbReference type="OrthoDB" id="6430009at2759"/>
<dbReference type="AlphaFoldDB" id="A0A0L0CIT3"/>
<organism evidence="7 8">
    <name type="scientific">Lucilia cuprina</name>
    <name type="common">Green bottle fly</name>
    <name type="synonym">Australian sheep blowfly</name>
    <dbReference type="NCBI Taxonomy" id="7375"/>
    <lineage>
        <taxon>Eukaryota</taxon>
        <taxon>Metazoa</taxon>
        <taxon>Ecdysozoa</taxon>
        <taxon>Arthropoda</taxon>
        <taxon>Hexapoda</taxon>
        <taxon>Insecta</taxon>
        <taxon>Pterygota</taxon>
        <taxon>Neoptera</taxon>
        <taxon>Endopterygota</taxon>
        <taxon>Diptera</taxon>
        <taxon>Brachycera</taxon>
        <taxon>Muscomorpha</taxon>
        <taxon>Oestroidea</taxon>
        <taxon>Calliphoridae</taxon>
        <taxon>Luciliinae</taxon>
        <taxon>Lucilia</taxon>
    </lineage>
</organism>
<comment type="caution">
    <text evidence="7">The sequence shown here is derived from an EMBL/GenBank/DDBJ whole genome shotgun (WGS) entry which is preliminary data.</text>
</comment>
<dbReference type="OMA" id="SMLVHIV"/>
<dbReference type="EMBL" id="JRES01000338">
    <property type="protein sequence ID" value="KNC32161.1"/>
    <property type="molecule type" value="Genomic_DNA"/>
</dbReference>